<dbReference type="AlphaFoldDB" id="A0A6J5WVK1"/>
<feature type="region of interest" description="Disordered" evidence="1">
    <location>
        <begin position="46"/>
        <end position="81"/>
    </location>
</feature>
<reference evidence="3" key="1">
    <citation type="journal article" date="2020" name="Genome Biol.">
        <title>Gamete binning: chromosome-level and haplotype-resolved genome assembly enabled by high-throughput single-cell sequencing of gamete genomes.</title>
        <authorList>
            <person name="Campoy J.A."/>
            <person name="Sun H."/>
            <person name="Goel M."/>
            <person name="Jiao W.-B."/>
            <person name="Folz-Donahue K."/>
            <person name="Wang N."/>
            <person name="Rubio M."/>
            <person name="Liu C."/>
            <person name="Kukat C."/>
            <person name="Ruiz D."/>
            <person name="Huettel B."/>
            <person name="Schneeberger K."/>
        </authorList>
    </citation>
    <scope>NUCLEOTIDE SEQUENCE [LARGE SCALE GENOMIC DNA]</scope>
    <source>
        <strain evidence="3">cv. Rojo Pasion</strain>
    </source>
</reference>
<evidence type="ECO:0000313" key="3">
    <source>
        <dbReference type="Proteomes" id="UP000507245"/>
    </source>
</evidence>
<dbReference type="Proteomes" id="UP000507245">
    <property type="component" value="Unassembled WGS sequence"/>
</dbReference>
<dbReference type="EMBL" id="CAEKKB010000003">
    <property type="protein sequence ID" value="CAB4305776.1"/>
    <property type="molecule type" value="Genomic_DNA"/>
</dbReference>
<name>A0A6J5WVK1_PRUAR</name>
<feature type="compositionally biased region" description="Polar residues" evidence="1">
    <location>
        <begin position="65"/>
        <end position="80"/>
    </location>
</feature>
<keyword evidence="3" id="KW-1185">Reference proteome</keyword>
<organism evidence="2 3">
    <name type="scientific">Prunus armeniaca</name>
    <name type="common">Apricot</name>
    <name type="synonym">Armeniaca vulgaris</name>
    <dbReference type="NCBI Taxonomy" id="36596"/>
    <lineage>
        <taxon>Eukaryota</taxon>
        <taxon>Viridiplantae</taxon>
        <taxon>Streptophyta</taxon>
        <taxon>Embryophyta</taxon>
        <taxon>Tracheophyta</taxon>
        <taxon>Spermatophyta</taxon>
        <taxon>Magnoliopsida</taxon>
        <taxon>eudicotyledons</taxon>
        <taxon>Gunneridae</taxon>
        <taxon>Pentapetalae</taxon>
        <taxon>rosids</taxon>
        <taxon>fabids</taxon>
        <taxon>Rosales</taxon>
        <taxon>Rosaceae</taxon>
        <taxon>Amygdaloideae</taxon>
        <taxon>Amygdaleae</taxon>
        <taxon>Prunus</taxon>
    </lineage>
</organism>
<proteinExistence type="predicted"/>
<protein>
    <submittedName>
        <fullName evidence="2">Uncharacterized protein</fullName>
    </submittedName>
</protein>
<sequence>MVAWWPVKGFGPRGREGRQGFLFPSCWSALGERLCLRPPPVPSAGSGGFRFARGGPPALTESARRTQLNHSHPPNEMSSEAQKELMMTDATFRAGGFIEE</sequence>
<evidence type="ECO:0000313" key="2">
    <source>
        <dbReference type="EMBL" id="CAB4305776.1"/>
    </source>
</evidence>
<gene>
    <name evidence="2" type="ORF">ORAREDHAP_LOCUS23861</name>
</gene>
<evidence type="ECO:0000256" key="1">
    <source>
        <dbReference type="SAM" id="MobiDB-lite"/>
    </source>
</evidence>
<accession>A0A6J5WVK1</accession>